<reference evidence="2 3" key="1">
    <citation type="journal article" date="2019" name="New Phytol.">
        <title>Comparative genomics reveals unique wood-decay strategies and fruiting body development in the Schizophyllaceae.</title>
        <authorList>
            <person name="Almasi E."/>
            <person name="Sahu N."/>
            <person name="Krizsan K."/>
            <person name="Balint B."/>
            <person name="Kovacs G.M."/>
            <person name="Kiss B."/>
            <person name="Cseklye J."/>
            <person name="Drula E."/>
            <person name="Henrissat B."/>
            <person name="Nagy I."/>
            <person name="Chovatia M."/>
            <person name="Adam C."/>
            <person name="LaButti K."/>
            <person name="Lipzen A."/>
            <person name="Riley R."/>
            <person name="Grigoriev I.V."/>
            <person name="Nagy L.G."/>
        </authorList>
    </citation>
    <scope>NUCLEOTIDE SEQUENCE [LARGE SCALE GENOMIC DNA]</scope>
    <source>
        <strain evidence="2 3">NL-1724</strain>
    </source>
</reference>
<dbReference type="AlphaFoldDB" id="A0A550BZJ1"/>
<evidence type="ECO:0000259" key="1">
    <source>
        <dbReference type="Pfam" id="PF18803"/>
    </source>
</evidence>
<evidence type="ECO:0000313" key="3">
    <source>
        <dbReference type="Proteomes" id="UP000320762"/>
    </source>
</evidence>
<dbReference type="PANTHER" id="PTHR33096:SF1">
    <property type="entry name" value="CXC1-LIKE CYSTEINE CLUSTER ASSOCIATED WITH KDZ TRANSPOSASES DOMAIN-CONTAINING PROTEIN"/>
    <property type="match status" value="1"/>
</dbReference>
<accession>A0A550BZJ1</accession>
<dbReference type="Pfam" id="PF18758">
    <property type="entry name" value="KDZ"/>
    <property type="match status" value="1"/>
</dbReference>
<sequence>MSLDDACCSSCCAPYSQSTASTASDTGVNSSTRLFCCWECGDFNECLPCCLERHRSMPLHIVEEWTGSYWMKVPLASLGFVYQLGHGGRPCLNPASVVRALTVIDRGVHSIKVRYCACKLGPMSEHTTQLLRNRWYPATSVDPETCATFAALDWFRLAAVHANVNTHNFTKILEHQTDVLGLTKVPDREKSLGRMARQYAFLLRMKRCGRGNSKSGIAGTKPGGAAVRCWACPRPGVNLPPDWETIDAREKYRFQTILALDANFRLKNRIRKNENSDGALGEGTGYFVDTIPYKEYLGAYIKESDISSCIAFAALAEKDTKVTKGLRVSGVGGVICARHELIQPHGLADLQKGERYCNMDYVLCSVLAQLDSPLTMCSYDIGCQYMTNFYERMKQLPPNLQPDPTRDLSFGLPVWHGGIHEEYCRSRHSMKYHPVGRTDGEGIERIWSLFNPCAWATKEMGEGSRHDWLEDKGDSINFGKNTAQVATLSRRLVIAIDERDVQVKAFARVNANVEQSQLKEWRAQVRRWQKDTSGPSPFAMPESQGMTETEVRRMLDAEEMEEVKQGRTAGVYSTSQTAFLSAGLQLEAAQRRIRADIQGPAVIPMNLEGLINSRRRALLVKKDHFEDLQKIYMPGASAWIESCDGDEPQRAVDAEHQRLCMPSDLPVAIRHASCAAGLPQRELKLRVALAHDILHGIRRKLHAKQYHIEYRNKHSVGQKQSTRARALVATLQDKINLDAVAYRKVRAAILALREVGEDDEFPPLLASDLQLEGEEMEDDSAAIEKLARAGSSTRPRHTHVSTGKHKMSWLWTARGAPSAEEEDHVLTPTVCTAVRCLWAKALARKERWTEEVHMLKEDMRRCLRSLEFESKEWQARASVDTGRGVDYAAGTRAYALRHADQWVQLRDRFLGEWNKPIGRTKRRIFAEFAATLKDDSLSLSLAAAQTMLNHDDQDDAPMDTTESSGAQ</sequence>
<dbReference type="STRING" id="97359.A0A550BZJ1"/>
<keyword evidence="3" id="KW-1185">Reference proteome</keyword>
<dbReference type="Pfam" id="PF18803">
    <property type="entry name" value="CxC2"/>
    <property type="match status" value="1"/>
</dbReference>
<protein>
    <recommendedName>
        <fullName evidence="1">CxC2-like cysteine cluster KDZ transposase-associated domain-containing protein</fullName>
    </recommendedName>
</protein>
<organism evidence="2 3">
    <name type="scientific">Schizophyllum amplum</name>
    <dbReference type="NCBI Taxonomy" id="97359"/>
    <lineage>
        <taxon>Eukaryota</taxon>
        <taxon>Fungi</taxon>
        <taxon>Dikarya</taxon>
        <taxon>Basidiomycota</taxon>
        <taxon>Agaricomycotina</taxon>
        <taxon>Agaricomycetes</taxon>
        <taxon>Agaricomycetidae</taxon>
        <taxon>Agaricales</taxon>
        <taxon>Schizophyllaceae</taxon>
        <taxon>Schizophyllum</taxon>
    </lineage>
</organism>
<dbReference type="EMBL" id="VDMD01000040">
    <property type="protein sequence ID" value="TRM57970.1"/>
    <property type="molecule type" value="Genomic_DNA"/>
</dbReference>
<name>A0A550BZJ1_9AGAR</name>
<dbReference type="OrthoDB" id="2682806at2759"/>
<comment type="caution">
    <text evidence="2">The sequence shown here is derived from an EMBL/GenBank/DDBJ whole genome shotgun (WGS) entry which is preliminary data.</text>
</comment>
<feature type="domain" description="CxC2-like cysteine cluster KDZ transposase-associated" evidence="1">
    <location>
        <begin position="75"/>
        <end position="180"/>
    </location>
</feature>
<proteinExistence type="predicted"/>
<dbReference type="PANTHER" id="PTHR33096">
    <property type="entry name" value="CXC2 DOMAIN-CONTAINING PROTEIN"/>
    <property type="match status" value="1"/>
</dbReference>
<dbReference type="InterPro" id="IPR040521">
    <property type="entry name" value="KDZ"/>
</dbReference>
<dbReference type="InterPro" id="IPR041457">
    <property type="entry name" value="CxC2_KDZ-assoc"/>
</dbReference>
<gene>
    <name evidence="2" type="ORF">BD626DRAFT_411100</name>
</gene>
<evidence type="ECO:0000313" key="2">
    <source>
        <dbReference type="EMBL" id="TRM57970.1"/>
    </source>
</evidence>
<dbReference type="Proteomes" id="UP000320762">
    <property type="component" value="Unassembled WGS sequence"/>
</dbReference>